<name>A0ACC2M8U4_PERAE</name>
<dbReference type="Proteomes" id="UP001234297">
    <property type="component" value="Chromosome 5"/>
</dbReference>
<evidence type="ECO:0000313" key="2">
    <source>
        <dbReference type="Proteomes" id="UP001234297"/>
    </source>
</evidence>
<proteinExistence type="predicted"/>
<protein>
    <submittedName>
        <fullName evidence="1">Uncharacterized protein</fullName>
    </submittedName>
</protein>
<evidence type="ECO:0000313" key="1">
    <source>
        <dbReference type="EMBL" id="KAJ8642207.1"/>
    </source>
</evidence>
<organism evidence="1 2">
    <name type="scientific">Persea americana</name>
    <name type="common">Avocado</name>
    <dbReference type="NCBI Taxonomy" id="3435"/>
    <lineage>
        <taxon>Eukaryota</taxon>
        <taxon>Viridiplantae</taxon>
        <taxon>Streptophyta</taxon>
        <taxon>Embryophyta</taxon>
        <taxon>Tracheophyta</taxon>
        <taxon>Spermatophyta</taxon>
        <taxon>Magnoliopsida</taxon>
        <taxon>Magnoliidae</taxon>
        <taxon>Laurales</taxon>
        <taxon>Lauraceae</taxon>
        <taxon>Persea</taxon>
    </lineage>
</organism>
<accession>A0ACC2M8U4</accession>
<reference evidence="1 2" key="1">
    <citation type="journal article" date="2022" name="Hortic Res">
        <title>A haplotype resolved chromosomal level avocado genome allows analysis of novel avocado genes.</title>
        <authorList>
            <person name="Nath O."/>
            <person name="Fletcher S.J."/>
            <person name="Hayward A."/>
            <person name="Shaw L.M."/>
            <person name="Masouleh A.K."/>
            <person name="Furtado A."/>
            <person name="Henry R.J."/>
            <person name="Mitter N."/>
        </authorList>
    </citation>
    <scope>NUCLEOTIDE SEQUENCE [LARGE SCALE GENOMIC DNA]</scope>
    <source>
        <strain evidence="2">cv. Hass</strain>
    </source>
</reference>
<keyword evidence="2" id="KW-1185">Reference proteome</keyword>
<gene>
    <name evidence="1" type="ORF">MRB53_018901</name>
</gene>
<sequence>MYQAAESEELGLGGVEAELPPSRPPSSPLGQGEDKEDEESGVSPPTDEERVLKEEIEKSAMTQSQQQLFNMIQYCD</sequence>
<dbReference type="EMBL" id="CM056813">
    <property type="protein sequence ID" value="KAJ8642207.1"/>
    <property type="molecule type" value="Genomic_DNA"/>
</dbReference>
<comment type="caution">
    <text evidence="1">The sequence shown here is derived from an EMBL/GenBank/DDBJ whole genome shotgun (WGS) entry which is preliminary data.</text>
</comment>